<dbReference type="FunCoup" id="A0A067RI96">
    <property type="interactions" value="24"/>
</dbReference>
<gene>
    <name evidence="3" type="ORF">L798_05627</name>
</gene>
<dbReference type="InterPro" id="IPR001565">
    <property type="entry name" value="Synaptotagmin"/>
</dbReference>
<dbReference type="Gene3D" id="2.60.40.150">
    <property type="entry name" value="C2 domain"/>
    <property type="match status" value="2"/>
</dbReference>
<dbReference type="InterPro" id="IPR035892">
    <property type="entry name" value="C2_domain_sf"/>
</dbReference>
<dbReference type="GO" id="GO:0001786">
    <property type="term" value="F:phosphatidylserine binding"/>
    <property type="evidence" value="ECO:0007669"/>
    <property type="project" value="TreeGrafter"/>
</dbReference>
<sequence length="253" mass="29520">SVLMTIVVQARNLPMTDFFPGKCDPYVWVTLLPDRKQYFKTKVKKNMHHPHWCETFCFEDIPKEKLQTQVLQLHVFDYDRITRDDSIGEVLLPLWQVDLHEKQSFCEPLKLATEYGDLLMSLCYVPNDRLTVTVLKAWDLRSMDINLKSDPYVKLCLRSPDKRVEKRKTKTVKCTLNPVFNEAFNFNVVNINIEESSLEVVVMDFDNIGRDELIGRIMLAGRDGSGESETRHWQEMLGSPSITVVQWHRLKAE</sequence>
<dbReference type="GO" id="GO:0005544">
    <property type="term" value="F:calcium-dependent phospholipid binding"/>
    <property type="evidence" value="ECO:0007669"/>
    <property type="project" value="TreeGrafter"/>
</dbReference>
<dbReference type="InParanoid" id="A0A067RI96"/>
<reference evidence="3 4" key="1">
    <citation type="journal article" date="2014" name="Nat. Commun.">
        <title>Molecular traces of alternative social organization in a termite genome.</title>
        <authorList>
            <person name="Terrapon N."/>
            <person name="Li C."/>
            <person name="Robertson H.M."/>
            <person name="Ji L."/>
            <person name="Meng X."/>
            <person name="Booth W."/>
            <person name="Chen Z."/>
            <person name="Childers C.P."/>
            <person name="Glastad K.M."/>
            <person name="Gokhale K."/>
            <person name="Gowin J."/>
            <person name="Gronenberg W."/>
            <person name="Hermansen R.A."/>
            <person name="Hu H."/>
            <person name="Hunt B.G."/>
            <person name="Huylmans A.K."/>
            <person name="Khalil S.M."/>
            <person name="Mitchell R.D."/>
            <person name="Munoz-Torres M.C."/>
            <person name="Mustard J.A."/>
            <person name="Pan H."/>
            <person name="Reese J.T."/>
            <person name="Scharf M.E."/>
            <person name="Sun F."/>
            <person name="Vogel H."/>
            <person name="Xiao J."/>
            <person name="Yang W."/>
            <person name="Yang Z."/>
            <person name="Yang Z."/>
            <person name="Zhou J."/>
            <person name="Zhu J."/>
            <person name="Brent C.S."/>
            <person name="Elsik C.G."/>
            <person name="Goodisman M.A."/>
            <person name="Liberles D.A."/>
            <person name="Roe R.M."/>
            <person name="Vargo E.L."/>
            <person name="Vilcinskas A."/>
            <person name="Wang J."/>
            <person name="Bornberg-Bauer E."/>
            <person name="Korb J."/>
            <person name="Zhang G."/>
            <person name="Liebig J."/>
        </authorList>
    </citation>
    <scope>NUCLEOTIDE SEQUENCE [LARGE SCALE GENOMIC DNA]</scope>
    <source>
        <tissue evidence="3">Whole organism</tissue>
    </source>
</reference>
<feature type="non-terminal residue" evidence="3">
    <location>
        <position position="1"/>
    </location>
</feature>
<evidence type="ECO:0000259" key="2">
    <source>
        <dbReference type="PROSITE" id="PS50004"/>
    </source>
</evidence>
<evidence type="ECO:0000256" key="1">
    <source>
        <dbReference type="ARBA" id="ARBA00022737"/>
    </source>
</evidence>
<dbReference type="OMA" id="HWNECIN"/>
<dbReference type="GO" id="GO:0005509">
    <property type="term" value="F:calcium ion binding"/>
    <property type="evidence" value="ECO:0007669"/>
    <property type="project" value="TreeGrafter"/>
</dbReference>
<protein>
    <submittedName>
        <fullName evidence="3">Synaptotagmin-7</fullName>
    </submittedName>
</protein>
<evidence type="ECO:0000313" key="4">
    <source>
        <dbReference type="Proteomes" id="UP000027135"/>
    </source>
</evidence>
<feature type="domain" description="C2" evidence="2">
    <location>
        <begin position="114"/>
        <end position="234"/>
    </location>
</feature>
<dbReference type="PRINTS" id="PR00399">
    <property type="entry name" value="SYNAPTOTAGMN"/>
</dbReference>
<proteinExistence type="predicted"/>
<dbReference type="GO" id="GO:0048791">
    <property type="term" value="P:calcium ion-regulated exocytosis of neurotransmitter"/>
    <property type="evidence" value="ECO:0007669"/>
    <property type="project" value="TreeGrafter"/>
</dbReference>
<dbReference type="PRINTS" id="PR00360">
    <property type="entry name" value="C2DOMAIN"/>
</dbReference>
<keyword evidence="4" id="KW-1185">Reference proteome</keyword>
<dbReference type="Pfam" id="PF00168">
    <property type="entry name" value="C2"/>
    <property type="match status" value="2"/>
</dbReference>
<dbReference type="AlphaFoldDB" id="A0A067RI96"/>
<dbReference type="eggNOG" id="KOG1028">
    <property type="taxonomic scope" value="Eukaryota"/>
</dbReference>
<dbReference type="GO" id="GO:0005886">
    <property type="term" value="C:plasma membrane"/>
    <property type="evidence" value="ECO:0007669"/>
    <property type="project" value="TreeGrafter"/>
</dbReference>
<dbReference type="SUPFAM" id="SSF49562">
    <property type="entry name" value="C2 domain (Calcium/lipid-binding domain, CaLB)"/>
    <property type="match status" value="2"/>
</dbReference>
<dbReference type="GO" id="GO:0030424">
    <property type="term" value="C:axon"/>
    <property type="evidence" value="ECO:0007669"/>
    <property type="project" value="TreeGrafter"/>
</dbReference>
<dbReference type="PROSITE" id="PS50004">
    <property type="entry name" value="C2"/>
    <property type="match status" value="2"/>
</dbReference>
<feature type="domain" description="C2" evidence="2">
    <location>
        <begin position="1"/>
        <end position="107"/>
    </location>
</feature>
<organism evidence="3 4">
    <name type="scientific">Zootermopsis nevadensis</name>
    <name type="common">Dampwood termite</name>
    <dbReference type="NCBI Taxonomy" id="136037"/>
    <lineage>
        <taxon>Eukaryota</taxon>
        <taxon>Metazoa</taxon>
        <taxon>Ecdysozoa</taxon>
        <taxon>Arthropoda</taxon>
        <taxon>Hexapoda</taxon>
        <taxon>Insecta</taxon>
        <taxon>Pterygota</taxon>
        <taxon>Neoptera</taxon>
        <taxon>Polyneoptera</taxon>
        <taxon>Dictyoptera</taxon>
        <taxon>Blattodea</taxon>
        <taxon>Blattoidea</taxon>
        <taxon>Termitoidae</taxon>
        <taxon>Termopsidae</taxon>
        <taxon>Zootermopsis</taxon>
    </lineage>
</organism>
<dbReference type="InterPro" id="IPR000008">
    <property type="entry name" value="C2_dom"/>
</dbReference>
<dbReference type="PANTHER" id="PTHR10024:SF344">
    <property type="entry name" value="SYNAPTOTAGMIN-7"/>
    <property type="match status" value="1"/>
</dbReference>
<dbReference type="GO" id="GO:0030276">
    <property type="term" value="F:clathrin binding"/>
    <property type="evidence" value="ECO:0007669"/>
    <property type="project" value="TreeGrafter"/>
</dbReference>
<dbReference type="GO" id="GO:0000149">
    <property type="term" value="F:SNARE binding"/>
    <property type="evidence" value="ECO:0007669"/>
    <property type="project" value="TreeGrafter"/>
</dbReference>
<dbReference type="EMBL" id="KK852618">
    <property type="protein sequence ID" value="KDR20139.1"/>
    <property type="molecule type" value="Genomic_DNA"/>
</dbReference>
<dbReference type="STRING" id="136037.A0A067RI96"/>
<dbReference type="PANTHER" id="PTHR10024">
    <property type="entry name" value="SYNAPTOTAGMIN"/>
    <property type="match status" value="1"/>
</dbReference>
<dbReference type="Proteomes" id="UP000027135">
    <property type="component" value="Unassembled WGS sequence"/>
</dbReference>
<dbReference type="GO" id="GO:0098793">
    <property type="term" value="C:presynapse"/>
    <property type="evidence" value="ECO:0007669"/>
    <property type="project" value="GOC"/>
</dbReference>
<accession>A0A067RI96</accession>
<name>A0A067RI96_ZOONE</name>
<dbReference type="GO" id="GO:0006906">
    <property type="term" value="P:vesicle fusion"/>
    <property type="evidence" value="ECO:0007669"/>
    <property type="project" value="TreeGrafter"/>
</dbReference>
<keyword evidence="1" id="KW-0677">Repeat</keyword>
<evidence type="ECO:0000313" key="3">
    <source>
        <dbReference type="EMBL" id="KDR20139.1"/>
    </source>
</evidence>
<feature type="non-terminal residue" evidence="3">
    <location>
        <position position="253"/>
    </location>
</feature>
<dbReference type="GO" id="GO:0070382">
    <property type="term" value="C:exocytic vesicle"/>
    <property type="evidence" value="ECO:0007669"/>
    <property type="project" value="TreeGrafter"/>
</dbReference>
<dbReference type="SMART" id="SM00239">
    <property type="entry name" value="C2"/>
    <property type="match status" value="2"/>
</dbReference>